<sequence>MTSEDLQVGATIRVTGYHRGNRQDRQRLLAMGIIPGTDFVVTRIAPLGDPVEIRIRDFALSLRRNELSAFQGERVPS</sequence>
<dbReference type="PANTHER" id="PTHR42954">
    <property type="entry name" value="FE(2+) TRANSPORT PROTEIN A"/>
    <property type="match status" value="1"/>
</dbReference>
<accession>A0ABV2IB55</accession>
<evidence type="ECO:0000313" key="3">
    <source>
        <dbReference type="EMBL" id="MET3600143.1"/>
    </source>
</evidence>
<dbReference type="SUPFAM" id="SSF50037">
    <property type="entry name" value="C-terminal domain of transcriptional repressors"/>
    <property type="match status" value="1"/>
</dbReference>
<name>A0ABV2IB55_9HYPH</name>
<dbReference type="InterPro" id="IPR008988">
    <property type="entry name" value="Transcriptional_repressor_C"/>
</dbReference>
<proteinExistence type="predicted"/>
<dbReference type="EMBL" id="JBEPLY010000006">
    <property type="protein sequence ID" value="MET3600143.1"/>
    <property type="molecule type" value="Genomic_DNA"/>
</dbReference>
<keyword evidence="1" id="KW-0408">Iron</keyword>
<protein>
    <submittedName>
        <fullName evidence="3">Ferrous iron transport protein A</fullName>
    </submittedName>
</protein>
<dbReference type="InterPro" id="IPR052713">
    <property type="entry name" value="FeoA"/>
</dbReference>
<organism evidence="3 4">
    <name type="scientific">Martelella mangrovi</name>
    <dbReference type="NCBI Taxonomy" id="1397477"/>
    <lineage>
        <taxon>Bacteria</taxon>
        <taxon>Pseudomonadati</taxon>
        <taxon>Pseudomonadota</taxon>
        <taxon>Alphaproteobacteria</taxon>
        <taxon>Hyphomicrobiales</taxon>
        <taxon>Aurantimonadaceae</taxon>
        <taxon>Martelella</taxon>
    </lineage>
</organism>
<dbReference type="PANTHER" id="PTHR42954:SF2">
    <property type="entry name" value="FE(2+) TRANSPORT PROTEIN A"/>
    <property type="match status" value="1"/>
</dbReference>
<reference evidence="3 4" key="1">
    <citation type="submission" date="2024-06" db="EMBL/GenBank/DDBJ databases">
        <title>Genomic Encyclopedia of Type Strains, Phase IV (KMG-IV): sequencing the most valuable type-strain genomes for metagenomic binning, comparative biology and taxonomic classification.</title>
        <authorList>
            <person name="Goeker M."/>
        </authorList>
    </citation>
    <scope>NUCLEOTIDE SEQUENCE [LARGE SCALE GENOMIC DNA]</scope>
    <source>
        <strain evidence="3 4">DSM 28102</strain>
    </source>
</reference>
<dbReference type="RefSeq" id="WP_106308397.1">
    <property type="nucleotide sequence ID" value="NZ_JBEPLY010000006.1"/>
</dbReference>
<feature type="domain" description="Ferrous iron transporter FeoA-like" evidence="2">
    <location>
        <begin position="1"/>
        <end position="74"/>
    </location>
</feature>
<dbReference type="SMART" id="SM00899">
    <property type="entry name" value="FeoA"/>
    <property type="match status" value="1"/>
</dbReference>
<evidence type="ECO:0000313" key="4">
    <source>
        <dbReference type="Proteomes" id="UP001549164"/>
    </source>
</evidence>
<dbReference type="InterPro" id="IPR007167">
    <property type="entry name" value="Fe-transptr_FeoA-like"/>
</dbReference>
<evidence type="ECO:0000256" key="1">
    <source>
        <dbReference type="ARBA" id="ARBA00023004"/>
    </source>
</evidence>
<dbReference type="Proteomes" id="UP001549164">
    <property type="component" value="Unassembled WGS sequence"/>
</dbReference>
<dbReference type="InterPro" id="IPR038157">
    <property type="entry name" value="FeoA_core_dom"/>
</dbReference>
<evidence type="ECO:0000259" key="2">
    <source>
        <dbReference type="SMART" id="SM00899"/>
    </source>
</evidence>
<keyword evidence="4" id="KW-1185">Reference proteome</keyword>
<gene>
    <name evidence="3" type="ORF">ABID12_002088</name>
</gene>
<comment type="caution">
    <text evidence="3">The sequence shown here is derived from an EMBL/GenBank/DDBJ whole genome shotgun (WGS) entry which is preliminary data.</text>
</comment>
<dbReference type="Pfam" id="PF04023">
    <property type="entry name" value="FeoA"/>
    <property type="match status" value="1"/>
</dbReference>
<dbReference type="Gene3D" id="2.30.30.90">
    <property type="match status" value="1"/>
</dbReference>